<keyword evidence="5" id="KW-0378">Hydrolase</keyword>
<evidence type="ECO:0000256" key="2">
    <source>
        <dbReference type="ARBA" id="ARBA00013056"/>
    </source>
</evidence>
<evidence type="ECO:0000256" key="3">
    <source>
        <dbReference type="ARBA" id="ARBA00047676"/>
    </source>
</evidence>
<evidence type="ECO:0000256" key="4">
    <source>
        <dbReference type="ARBA" id="ARBA00048018"/>
    </source>
</evidence>
<sequence>MKLVIQRVARATVTVENSDAGTIGPGLLWRFAVAPISIHCASLVILLGIVSGDTVELAQRLATKALKLRLWPDVRDASSSSRSWATSVLDNGYAVLVVSQFTLFATFKGTKPNFNRAMGASEAQPIYEAFVATCAKELGDDRVKTGEFGADMKVDLCNDGPVTVELAGTARSARRCTKRSRPSGHFCGLSARRIGQSLLILSATRLLWRYSSEMGAPAQQALRPAWPLLSGAAAYRSRSLSRRPYSYPSFRVQ</sequence>
<dbReference type="Gene3D" id="3.50.80.10">
    <property type="entry name" value="D-tyrosyl-tRNA(Tyr) deacylase"/>
    <property type="match status" value="1"/>
</dbReference>
<dbReference type="AlphaFoldDB" id="A0A812HWP2"/>
<keyword evidence="5" id="KW-0820">tRNA-binding</keyword>
<dbReference type="InterPro" id="IPR023509">
    <property type="entry name" value="DTD-like_sf"/>
</dbReference>
<keyword evidence="5" id="KW-0963">Cytoplasm</keyword>
<comment type="catalytic activity">
    <reaction evidence="4">
        <text>a D-aminoacyl-tRNA + H2O = a tRNA + a D-alpha-amino acid + H(+)</text>
        <dbReference type="Rhea" id="RHEA:13953"/>
        <dbReference type="Rhea" id="RHEA-COMP:10123"/>
        <dbReference type="Rhea" id="RHEA-COMP:10124"/>
        <dbReference type="ChEBI" id="CHEBI:15377"/>
        <dbReference type="ChEBI" id="CHEBI:15378"/>
        <dbReference type="ChEBI" id="CHEBI:59871"/>
        <dbReference type="ChEBI" id="CHEBI:78442"/>
        <dbReference type="ChEBI" id="CHEBI:79333"/>
        <dbReference type="EC" id="3.1.1.96"/>
    </reaction>
</comment>
<dbReference type="FunFam" id="3.50.80.10:FF:000001">
    <property type="entry name" value="D-aminoacyl-tRNA deacylase"/>
    <property type="match status" value="1"/>
</dbReference>
<comment type="subcellular location">
    <subcellularLocation>
        <location evidence="5">Cytoplasm</location>
    </subcellularLocation>
</comment>
<dbReference type="Proteomes" id="UP000604046">
    <property type="component" value="Unassembled WGS sequence"/>
</dbReference>
<dbReference type="InterPro" id="IPR003732">
    <property type="entry name" value="Daa-tRNA_deacyls_DTD"/>
</dbReference>
<keyword evidence="7" id="KW-1185">Reference proteome</keyword>
<comment type="catalytic activity">
    <reaction evidence="3">
        <text>glycyl-tRNA(Ala) + H2O = tRNA(Ala) + glycine + H(+)</text>
        <dbReference type="Rhea" id="RHEA:53744"/>
        <dbReference type="Rhea" id="RHEA-COMP:9657"/>
        <dbReference type="Rhea" id="RHEA-COMP:13640"/>
        <dbReference type="ChEBI" id="CHEBI:15377"/>
        <dbReference type="ChEBI" id="CHEBI:15378"/>
        <dbReference type="ChEBI" id="CHEBI:57305"/>
        <dbReference type="ChEBI" id="CHEBI:78442"/>
        <dbReference type="ChEBI" id="CHEBI:78522"/>
        <dbReference type="EC" id="3.1.1.96"/>
    </reaction>
</comment>
<dbReference type="GO" id="GO:0051500">
    <property type="term" value="F:D-tyrosyl-tRNA(Tyr) deacylase activity"/>
    <property type="evidence" value="ECO:0007669"/>
    <property type="project" value="TreeGrafter"/>
</dbReference>
<accession>A0A812HWP2</accession>
<dbReference type="NCBIfam" id="TIGR00256">
    <property type="entry name" value="D-aminoacyl-tRNA deacylase"/>
    <property type="match status" value="1"/>
</dbReference>
<dbReference type="GO" id="GO:0005737">
    <property type="term" value="C:cytoplasm"/>
    <property type="evidence" value="ECO:0007669"/>
    <property type="project" value="UniProtKB-SubCell"/>
</dbReference>
<evidence type="ECO:0000313" key="7">
    <source>
        <dbReference type="Proteomes" id="UP000604046"/>
    </source>
</evidence>
<dbReference type="EC" id="3.1.1.96" evidence="2 5"/>
<reference evidence="6" key="1">
    <citation type="submission" date="2021-02" db="EMBL/GenBank/DDBJ databases">
        <authorList>
            <person name="Dougan E. K."/>
            <person name="Rhodes N."/>
            <person name="Thang M."/>
            <person name="Chan C."/>
        </authorList>
    </citation>
    <scope>NUCLEOTIDE SEQUENCE</scope>
</reference>
<organism evidence="6 7">
    <name type="scientific">Symbiodinium natans</name>
    <dbReference type="NCBI Taxonomy" id="878477"/>
    <lineage>
        <taxon>Eukaryota</taxon>
        <taxon>Sar</taxon>
        <taxon>Alveolata</taxon>
        <taxon>Dinophyceae</taxon>
        <taxon>Suessiales</taxon>
        <taxon>Symbiodiniaceae</taxon>
        <taxon>Symbiodinium</taxon>
    </lineage>
</organism>
<dbReference type="GO" id="GO:0000049">
    <property type="term" value="F:tRNA binding"/>
    <property type="evidence" value="ECO:0007669"/>
    <property type="project" value="UniProtKB-KW"/>
</dbReference>
<dbReference type="PANTHER" id="PTHR10472:SF5">
    <property type="entry name" value="D-AMINOACYL-TRNA DEACYLASE 1"/>
    <property type="match status" value="1"/>
</dbReference>
<dbReference type="Pfam" id="PF02580">
    <property type="entry name" value="Tyr_Deacylase"/>
    <property type="match status" value="1"/>
</dbReference>
<evidence type="ECO:0000256" key="5">
    <source>
        <dbReference type="RuleBase" id="RU003470"/>
    </source>
</evidence>
<comment type="caution">
    <text evidence="6">The sequence shown here is derived from an EMBL/GenBank/DDBJ whole genome shotgun (WGS) entry which is preliminary data.</text>
</comment>
<dbReference type="OrthoDB" id="275783at2759"/>
<comment type="similarity">
    <text evidence="1 5">Belongs to the DTD family.</text>
</comment>
<proteinExistence type="inferred from homology"/>
<keyword evidence="5" id="KW-0694">RNA-binding</keyword>
<protein>
    <recommendedName>
        <fullName evidence="2 5">D-aminoacyl-tRNA deacylase</fullName>
        <ecNumber evidence="2 5">3.1.1.96</ecNumber>
    </recommendedName>
</protein>
<dbReference type="SUPFAM" id="SSF69500">
    <property type="entry name" value="DTD-like"/>
    <property type="match status" value="1"/>
</dbReference>
<name>A0A812HWP2_9DINO</name>
<gene>
    <name evidence="6" type="primary">DTD1</name>
    <name evidence="6" type="ORF">SNAT2548_LOCUS2121</name>
</gene>
<dbReference type="PANTHER" id="PTHR10472">
    <property type="entry name" value="D-TYROSYL-TRNA TYR DEACYLASE"/>
    <property type="match status" value="1"/>
</dbReference>
<dbReference type="EMBL" id="CAJNDS010000118">
    <property type="protein sequence ID" value="CAE6964770.1"/>
    <property type="molecule type" value="Genomic_DNA"/>
</dbReference>
<evidence type="ECO:0000313" key="6">
    <source>
        <dbReference type="EMBL" id="CAE6964770.1"/>
    </source>
</evidence>
<evidence type="ECO:0000256" key="1">
    <source>
        <dbReference type="ARBA" id="ARBA00009673"/>
    </source>
</evidence>